<accession>A0A086K7Z2</accession>
<dbReference type="EMBL" id="AEYI02001185">
    <property type="protein sequence ID" value="KFG40510.1"/>
    <property type="molecule type" value="Genomic_DNA"/>
</dbReference>
<gene>
    <name evidence="3" type="ORF">TGP89_308860</name>
</gene>
<dbReference type="Proteomes" id="UP000028828">
    <property type="component" value="Unassembled WGS sequence"/>
</dbReference>
<dbReference type="AlphaFoldDB" id="A0A086K7Z2"/>
<comment type="caution">
    <text evidence="3">The sequence shown here is derived from an EMBL/GenBank/DDBJ whole genome shotgun (WGS) entry which is preliminary data.</text>
</comment>
<name>A0A086K7Z2_TOXGO</name>
<keyword evidence="1" id="KW-0175">Coiled coil</keyword>
<proteinExistence type="predicted"/>
<dbReference type="VEuPathDB" id="ToxoDB:TGP89_308860"/>
<evidence type="ECO:0000313" key="3">
    <source>
        <dbReference type="EMBL" id="KFG40510.1"/>
    </source>
</evidence>
<feature type="region of interest" description="Disordered" evidence="2">
    <location>
        <begin position="612"/>
        <end position="654"/>
    </location>
</feature>
<feature type="coiled-coil region" evidence="1">
    <location>
        <begin position="262"/>
        <end position="346"/>
    </location>
</feature>
<evidence type="ECO:0000313" key="4">
    <source>
        <dbReference type="Proteomes" id="UP000028828"/>
    </source>
</evidence>
<dbReference type="OrthoDB" id="331814at2759"/>
<feature type="compositionally biased region" description="Basic residues" evidence="2">
    <location>
        <begin position="471"/>
        <end position="502"/>
    </location>
</feature>
<feature type="region of interest" description="Disordered" evidence="2">
    <location>
        <begin position="404"/>
        <end position="502"/>
    </location>
</feature>
<evidence type="ECO:0000256" key="2">
    <source>
        <dbReference type="SAM" id="MobiDB-lite"/>
    </source>
</evidence>
<protein>
    <submittedName>
        <fullName evidence="3">Uncharacterized protein</fullName>
    </submittedName>
</protein>
<sequence>MADVVQLHKVPASGNVHAVPGSPTMAGPSTLAVPYPYQHPQSVTPSAPMASNQLVPMYAPSESGIFGANSQSSLAPPDGRGLCQTSPSTGYETPVCSLKPCGNNVFYSAPPATPVGELHPLIPSKFKYSFPRNKMLRHKSYEVLAIEEGPKDPRVFDSFGRAACPADEVLGRVKKPYRKKTIFGITRHSAANHSQQSDLNVPGFSGRGAALPGRASLAWGAASRRAGRAASAGKESTQESSEKAKGWMHNFQCFLCTSADYVSTEHAALEEQNEQLDEALTEFHETNRIQAIRLFETENQLEKKNAALEQLQLQLEYETAELKKKNIELQKETKIAESSLNELRDKVVKTIETVSTFRESGDTSKLDAVLRDFCVEVANVLNAARLAGAPGPSIVIPATSLLSKGGSSKKKAVKGKKKAVKGKKKTVKGKKKAVKGKKANAGGKKKTGKKKGTKEGGARKSKASGTGAKGSKGKKAKGTSGIKKKTQPRRKPAKTVARRARVVKKRGSADLLAPGVSTPVALGYKGEIAQTPVEYLLQQQLISMQHAQGEHGVAGAKNMQFLLYPGFLEQRPLAAKMGTDRAASTASGSVEHMPQNVPEHLAALGTNLLEKQRAAGVAKPRATVKREKSSPKAKSPVNLSPAAVAAGKARTVSA</sequence>
<feature type="compositionally biased region" description="Basic residues" evidence="2">
    <location>
        <begin position="407"/>
        <end position="452"/>
    </location>
</feature>
<evidence type="ECO:0000256" key="1">
    <source>
        <dbReference type="SAM" id="Coils"/>
    </source>
</evidence>
<reference evidence="3 4" key="1">
    <citation type="submission" date="2014-03" db="EMBL/GenBank/DDBJ databases">
        <authorList>
            <person name="Sibley D."/>
            <person name="Venepally P."/>
            <person name="Karamycheva S."/>
            <person name="Hadjithomas M."/>
            <person name="Khan A."/>
            <person name="Brunk B."/>
            <person name="Roos D."/>
            <person name="Caler E."/>
            <person name="Lorenzi H."/>
        </authorList>
    </citation>
    <scope>NUCLEOTIDE SEQUENCE [LARGE SCALE GENOMIC DNA]</scope>
    <source>
        <strain evidence="4">p89</strain>
    </source>
</reference>
<organism evidence="3 4">
    <name type="scientific">Toxoplasma gondii p89</name>
    <dbReference type="NCBI Taxonomy" id="943119"/>
    <lineage>
        <taxon>Eukaryota</taxon>
        <taxon>Sar</taxon>
        <taxon>Alveolata</taxon>
        <taxon>Apicomplexa</taxon>
        <taxon>Conoidasida</taxon>
        <taxon>Coccidia</taxon>
        <taxon>Eucoccidiorida</taxon>
        <taxon>Eimeriorina</taxon>
        <taxon>Sarcocystidae</taxon>
        <taxon>Toxoplasma</taxon>
    </lineage>
</organism>